<protein>
    <submittedName>
        <fullName evidence="1">Uncharacterized protein</fullName>
    </submittedName>
</protein>
<accession>A0ACB8QQ27</accession>
<dbReference type="EMBL" id="MU273518">
    <property type="protein sequence ID" value="KAI0033511.1"/>
    <property type="molecule type" value="Genomic_DNA"/>
</dbReference>
<evidence type="ECO:0000313" key="1">
    <source>
        <dbReference type="EMBL" id="KAI0033511.1"/>
    </source>
</evidence>
<organism evidence="1 2">
    <name type="scientific">Vararia minispora EC-137</name>
    <dbReference type="NCBI Taxonomy" id="1314806"/>
    <lineage>
        <taxon>Eukaryota</taxon>
        <taxon>Fungi</taxon>
        <taxon>Dikarya</taxon>
        <taxon>Basidiomycota</taxon>
        <taxon>Agaricomycotina</taxon>
        <taxon>Agaricomycetes</taxon>
        <taxon>Russulales</taxon>
        <taxon>Lachnocladiaceae</taxon>
        <taxon>Vararia</taxon>
    </lineage>
</organism>
<evidence type="ECO:0000313" key="2">
    <source>
        <dbReference type="Proteomes" id="UP000814128"/>
    </source>
</evidence>
<reference evidence="1" key="1">
    <citation type="submission" date="2021-02" db="EMBL/GenBank/DDBJ databases">
        <authorList>
            <consortium name="DOE Joint Genome Institute"/>
            <person name="Ahrendt S."/>
            <person name="Looney B.P."/>
            <person name="Miyauchi S."/>
            <person name="Morin E."/>
            <person name="Drula E."/>
            <person name="Courty P.E."/>
            <person name="Chicoki N."/>
            <person name="Fauchery L."/>
            <person name="Kohler A."/>
            <person name="Kuo A."/>
            <person name="Labutti K."/>
            <person name="Pangilinan J."/>
            <person name="Lipzen A."/>
            <person name="Riley R."/>
            <person name="Andreopoulos W."/>
            <person name="He G."/>
            <person name="Johnson J."/>
            <person name="Barry K.W."/>
            <person name="Grigoriev I.V."/>
            <person name="Nagy L."/>
            <person name="Hibbett D."/>
            <person name="Henrissat B."/>
            <person name="Matheny P.B."/>
            <person name="Labbe J."/>
            <person name="Martin F."/>
        </authorList>
    </citation>
    <scope>NUCLEOTIDE SEQUENCE</scope>
    <source>
        <strain evidence="1">EC-137</strain>
    </source>
</reference>
<sequence>MQHATRSKARIAEVGVSSTVEVQKAGDVKNEQSEYGSTRADEFLASEAEEGLKERPKKRRAIDKTKNPRADIKDDAGNETTRKRIAGCLSVLLSMPMDILFEIFSHLSPEDLVRLSRASKVFRQVLLSKQSAFLWNDAFEKSESGTPPCPEDVTVLAWANLLFGGSYCQHCGTKGVRKILFGLRMRLCQKCVSSTLVPYMKAAPRFETKHFRPLSYQLDRLLPAAPDRHGYMHFLERDISALLTDLGTLCNGLSDRDACTAVEKFCQERKAAFNPRRLHAESCLEWERRRQSARGTELYEIRSVRREEIVKRIKALGYEKDDACHIWRLKGINISQPLTNRAWDKLFPTIKASLDRMKSGRMNYLRGQRQEERFKKINTIYLNYLKILPPMDVPTLPSPYQCTQFEPFKTFADTDVEELTAEWHEEVQKSLPQTFRAIFQKRLEIKSILVSRLPHEEFTPREGDVSEAELDRRLALATSVYQTVRHGLVPRFGFEPLMYDGHTSVQCWNSSAPPYEWRHDPKFWHFGREVVEHILLCLGKSKNTTAVELDITDERLIVHAARKHRAGDKLLHDFNMRMLTPQEYSTVLVLEKGPSFLVSRRWGCCHCNIQLEPSGYDPRGGSWRTLDFIKEHLKDKHNIEEPHDGVDFFWNRGIPRSHDPGLSLPEPQATLPLQQADTALGQSAHIDDGDERMAIVLEGQDGDDCEQDVCKYILEKGGSLSP</sequence>
<comment type="caution">
    <text evidence="1">The sequence shown here is derived from an EMBL/GenBank/DDBJ whole genome shotgun (WGS) entry which is preliminary data.</text>
</comment>
<reference evidence="1" key="2">
    <citation type="journal article" date="2022" name="New Phytol.">
        <title>Evolutionary transition to the ectomycorrhizal habit in the genomes of a hyperdiverse lineage of mushroom-forming fungi.</title>
        <authorList>
            <person name="Looney B."/>
            <person name="Miyauchi S."/>
            <person name="Morin E."/>
            <person name="Drula E."/>
            <person name="Courty P.E."/>
            <person name="Kohler A."/>
            <person name="Kuo A."/>
            <person name="LaButti K."/>
            <person name="Pangilinan J."/>
            <person name="Lipzen A."/>
            <person name="Riley R."/>
            <person name="Andreopoulos W."/>
            <person name="He G."/>
            <person name="Johnson J."/>
            <person name="Nolan M."/>
            <person name="Tritt A."/>
            <person name="Barry K.W."/>
            <person name="Grigoriev I.V."/>
            <person name="Nagy L.G."/>
            <person name="Hibbett D."/>
            <person name="Henrissat B."/>
            <person name="Matheny P.B."/>
            <person name="Labbe J."/>
            <person name="Martin F.M."/>
        </authorList>
    </citation>
    <scope>NUCLEOTIDE SEQUENCE</scope>
    <source>
        <strain evidence="1">EC-137</strain>
    </source>
</reference>
<gene>
    <name evidence="1" type="ORF">K488DRAFT_84870</name>
</gene>
<keyword evidence="2" id="KW-1185">Reference proteome</keyword>
<name>A0ACB8QQ27_9AGAM</name>
<dbReference type="Proteomes" id="UP000814128">
    <property type="component" value="Unassembled WGS sequence"/>
</dbReference>
<proteinExistence type="predicted"/>